<sequence>MASNAQSAAKNTSRRVFSRIFVDREDLGVFITGKRVDITLDQLKEAMKGRRGKLSNVSVYKSRVALAPVHKGFRCFGSATPKY</sequence>
<comment type="caution">
    <text evidence="1">The sequence shown here is derived from an EMBL/GenBank/DDBJ whole genome shotgun (WGS) entry which is preliminary data.</text>
</comment>
<name>A0ABD2PAQ3_9CUCU</name>
<evidence type="ECO:0000313" key="1">
    <source>
        <dbReference type="EMBL" id="KAL3288046.1"/>
    </source>
</evidence>
<dbReference type="EMBL" id="JABFTP020000185">
    <property type="protein sequence ID" value="KAL3288046.1"/>
    <property type="molecule type" value="Genomic_DNA"/>
</dbReference>
<proteinExistence type="predicted"/>
<protein>
    <submittedName>
        <fullName evidence="1">Uncharacterized protein</fullName>
    </submittedName>
</protein>
<evidence type="ECO:0000313" key="2">
    <source>
        <dbReference type="Proteomes" id="UP001516400"/>
    </source>
</evidence>
<keyword evidence="2" id="KW-1185">Reference proteome</keyword>
<gene>
    <name evidence="1" type="ORF">HHI36_002498</name>
</gene>
<reference evidence="1 2" key="1">
    <citation type="journal article" date="2021" name="BMC Biol.">
        <title>Horizontally acquired antibacterial genes associated with adaptive radiation of ladybird beetles.</title>
        <authorList>
            <person name="Li H.S."/>
            <person name="Tang X.F."/>
            <person name="Huang Y.H."/>
            <person name="Xu Z.Y."/>
            <person name="Chen M.L."/>
            <person name="Du X.Y."/>
            <person name="Qiu B.Y."/>
            <person name="Chen P.T."/>
            <person name="Zhang W."/>
            <person name="Slipinski A."/>
            <person name="Escalona H.E."/>
            <person name="Waterhouse R.M."/>
            <person name="Zwick A."/>
            <person name="Pang H."/>
        </authorList>
    </citation>
    <scope>NUCLEOTIDE SEQUENCE [LARGE SCALE GENOMIC DNA]</scope>
    <source>
        <strain evidence="1">SYSU2018</strain>
    </source>
</reference>
<organism evidence="1 2">
    <name type="scientific">Cryptolaemus montrouzieri</name>
    <dbReference type="NCBI Taxonomy" id="559131"/>
    <lineage>
        <taxon>Eukaryota</taxon>
        <taxon>Metazoa</taxon>
        <taxon>Ecdysozoa</taxon>
        <taxon>Arthropoda</taxon>
        <taxon>Hexapoda</taxon>
        <taxon>Insecta</taxon>
        <taxon>Pterygota</taxon>
        <taxon>Neoptera</taxon>
        <taxon>Endopterygota</taxon>
        <taxon>Coleoptera</taxon>
        <taxon>Polyphaga</taxon>
        <taxon>Cucujiformia</taxon>
        <taxon>Coccinelloidea</taxon>
        <taxon>Coccinellidae</taxon>
        <taxon>Scymninae</taxon>
        <taxon>Scymnini</taxon>
        <taxon>Cryptolaemus</taxon>
    </lineage>
</organism>
<dbReference type="Proteomes" id="UP001516400">
    <property type="component" value="Unassembled WGS sequence"/>
</dbReference>
<accession>A0ABD2PAQ3</accession>
<dbReference type="AlphaFoldDB" id="A0ABD2PAQ3"/>